<organism evidence="1">
    <name type="scientific">uncultured Caudovirales phage</name>
    <dbReference type="NCBI Taxonomy" id="2100421"/>
    <lineage>
        <taxon>Viruses</taxon>
        <taxon>Duplodnaviria</taxon>
        <taxon>Heunggongvirae</taxon>
        <taxon>Uroviricota</taxon>
        <taxon>Caudoviricetes</taxon>
        <taxon>Peduoviridae</taxon>
        <taxon>Maltschvirus</taxon>
        <taxon>Maltschvirus maltsch</taxon>
    </lineage>
</organism>
<evidence type="ECO:0000313" key="1">
    <source>
        <dbReference type="EMBL" id="CAB4138055.1"/>
    </source>
</evidence>
<reference evidence="1" key="1">
    <citation type="submission" date="2020-04" db="EMBL/GenBank/DDBJ databases">
        <authorList>
            <person name="Chiriac C."/>
            <person name="Salcher M."/>
            <person name="Ghai R."/>
            <person name="Kavagutti S V."/>
        </authorList>
    </citation>
    <scope>NUCLEOTIDE SEQUENCE</scope>
</reference>
<name>A0A6J5LUC5_9CAUD</name>
<sequence length="73" mass="8716">MILNELYQREPEAYQDVSQDNSQAQLGDLRKTRLTLRQLRKLRQMNDVRTYEYKEKLKLIRQQYAPPPAPPGL</sequence>
<accession>A0A6J5LUC5</accession>
<gene>
    <name evidence="1" type="ORF">UFOVP328_248</name>
</gene>
<dbReference type="EMBL" id="LR796341">
    <property type="protein sequence ID" value="CAB4138055.1"/>
    <property type="molecule type" value="Genomic_DNA"/>
</dbReference>
<proteinExistence type="predicted"/>
<protein>
    <submittedName>
        <fullName evidence="1">Uncharacterized protein</fullName>
    </submittedName>
</protein>